<evidence type="ECO:0000259" key="9">
    <source>
        <dbReference type="PROSITE" id="PS50850"/>
    </source>
</evidence>
<evidence type="ECO:0000256" key="1">
    <source>
        <dbReference type="ARBA" id="ARBA00004651"/>
    </source>
</evidence>
<keyword evidence="7 8" id="KW-0472">Membrane</keyword>
<dbReference type="RefSeq" id="WP_114809938.1">
    <property type="nucleotide sequence ID" value="NZ_CP139965.1"/>
</dbReference>
<dbReference type="NCBIfam" id="TIGR00711">
    <property type="entry name" value="efflux_EmrB"/>
    <property type="match status" value="1"/>
</dbReference>
<name>A0ABZ0WN96_9BURK</name>
<evidence type="ECO:0000256" key="5">
    <source>
        <dbReference type="ARBA" id="ARBA00022692"/>
    </source>
</evidence>
<evidence type="ECO:0000256" key="2">
    <source>
        <dbReference type="ARBA" id="ARBA00008537"/>
    </source>
</evidence>
<dbReference type="CDD" id="cd17503">
    <property type="entry name" value="MFS_LmrB_MDR_like"/>
    <property type="match status" value="1"/>
</dbReference>
<feature type="transmembrane region" description="Helical" evidence="8">
    <location>
        <begin position="212"/>
        <end position="233"/>
    </location>
</feature>
<feature type="transmembrane region" description="Helical" evidence="8">
    <location>
        <begin position="380"/>
        <end position="399"/>
    </location>
</feature>
<feature type="transmembrane region" description="Helical" evidence="8">
    <location>
        <begin position="245"/>
        <end position="267"/>
    </location>
</feature>
<feature type="transmembrane region" description="Helical" evidence="8">
    <location>
        <begin position="283"/>
        <end position="304"/>
    </location>
</feature>
<feature type="transmembrane region" description="Helical" evidence="8">
    <location>
        <begin position="177"/>
        <end position="200"/>
    </location>
</feature>
<evidence type="ECO:0000256" key="6">
    <source>
        <dbReference type="ARBA" id="ARBA00022989"/>
    </source>
</evidence>
<dbReference type="InterPro" id="IPR011701">
    <property type="entry name" value="MFS"/>
</dbReference>
<feature type="transmembrane region" description="Helical" evidence="8">
    <location>
        <begin position="149"/>
        <end position="171"/>
    </location>
</feature>
<dbReference type="InterPro" id="IPR020846">
    <property type="entry name" value="MFS_dom"/>
</dbReference>
<feature type="transmembrane region" description="Helical" evidence="8">
    <location>
        <begin position="23"/>
        <end position="47"/>
    </location>
</feature>
<organism evidence="10 11">
    <name type="scientific">Paraburkholderia kururiensis</name>
    <dbReference type="NCBI Taxonomy" id="984307"/>
    <lineage>
        <taxon>Bacteria</taxon>
        <taxon>Pseudomonadati</taxon>
        <taxon>Pseudomonadota</taxon>
        <taxon>Betaproteobacteria</taxon>
        <taxon>Burkholderiales</taxon>
        <taxon>Burkholderiaceae</taxon>
        <taxon>Paraburkholderia</taxon>
    </lineage>
</organism>
<feature type="transmembrane region" description="Helical" evidence="8">
    <location>
        <begin position="91"/>
        <end position="112"/>
    </location>
</feature>
<keyword evidence="6 8" id="KW-1133">Transmembrane helix</keyword>
<dbReference type="EMBL" id="CP139965">
    <property type="protein sequence ID" value="WQD78847.1"/>
    <property type="molecule type" value="Genomic_DNA"/>
</dbReference>
<dbReference type="PROSITE" id="PS50850">
    <property type="entry name" value="MFS"/>
    <property type="match status" value="1"/>
</dbReference>
<keyword evidence="4" id="KW-1003">Cell membrane</keyword>
<reference evidence="10 11" key="1">
    <citation type="submission" date="2023-12" db="EMBL/GenBank/DDBJ databases">
        <title>Genome sequencing and assembly of bacterial species from a model synthetic community.</title>
        <authorList>
            <person name="Hogle S.L."/>
        </authorList>
    </citation>
    <scope>NUCLEOTIDE SEQUENCE [LARGE SCALE GENOMIC DNA]</scope>
    <source>
        <strain evidence="10 11">HAMBI 2494</strain>
    </source>
</reference>
<evidence type="ECO:0000256" key="3">
    <source>
        <dbReference type="ARBA" id="ARBA00022448"/>
    </source>
</evidence>
<evidence type="ECO:0000313" key="11">
    <source>
        <dbReference type="Proteomes" id="UP001325479"/>
    </source>
</evidence>
<dbReference type="Proteomes" id="UP001325479">
    <property type="component" value="Chromosome"/>
</dbReference>
<dbReference type="PANTHER" id="PTHR42718:SF9">
    <property type="entry name" value="MAJOR FACILITATOR SUPERFAMILY MULTIDRUG TRANSPORTER MFSC"/>
    <property type="match status" value="1"/>
</dbReference>
<accession>A0ABZ0WN96</accession>
<feature type="transmembrane region" description="Helical" evidence="8">
    <location>
        <begin position="68"/>
        <end position="85"/>
    </location>
</feature>
<evidence type="ECO:0000313" key="10">
    <source>
        <dbReference type="EMBL" id="WQD78847.1"/>
    </source>
</evidence>
<comment type="subcellular location">
    <subcellularLocation>
        <location evidence="1">Cell membrane</location>
        <topology evidence="1">Multi-pass membrane protein</topology>
    </subcellularLocation>
</comment>
<dbReference type="InterPro" id="IPR004638">
    <property type="entry name" value="EmrB-like"/>
</dbReference>
<protein>
    <submittedName>
        <fullName evidence="10">DHA2 family efflux MFS transporter permease subunit</fullName>
    </submittedName>
</protein>
<dbReference type="SUPFAM" id="SSF103473">
    <property type="entry name" value="MFS general substrate transporter"/>
    <property type="match status" value="1"/>
</dbReference>
<gene>
    <name evidence="10" type="ORF">U0042_03825</name>
</gene>
<keyword evidence="11" id="KW-1185">Reference proteome</keyword>
<keyword evidence="3" id="KW-0813">Transport</keyword>
<dbReference type="InterPro" id="IPR036259">
    <property type="entry name" value="MFS_trans_sf"/>
</dbReference>
<proteinExistence type="inferred from homology"/>
<evidence type="ECO:0000256" key="8">
    <source>
        <dbReference type="SAM" id="Phobius"/>
    </source>
</evidence>
<dbReference type="PANTHER" id="PTHR42718">
    <property type="entry name" value="MAJOR FACILITATOR SUPERFAMILY MULTIDRUG TRANSPORTER MFSC"/>
    <property type="match status" value="1"/>
</dbReference>
<evidence type="ECO:0000256" key="4">
    <source>
        <dbReference type="ARBA" id="ARBA00022475"/>
    </source>
</evidence>
<sequence>MSDEHNPGQNQGHDAWRPAANPWVIAIVVTLAAFMEVLDTTIVNVALPHIAGTMSASYDEATWTLTSYLVANGIVLPISAFFARLLGRKRYFLICIAAFTVCSFLCGIATNLGQLIVFRVLQGFFGGGLQPNQQSIILDTFPPEKRGRAFSISAVAIVVAPVLGPTLGGWITDNFSWRWVFLLNVPVGILTTLGVMQLVEDPPWERRASGRLSIDYIGIGLIAIGLGCLQVMLDRGEDDDWFSSPFIRIFTALAVAGMAGAVAWLLYTKKPVVNLACLRDRNFALGCATIAAFAMVLYGSAVLVPQLAQQQLGYTATLAGLVLSPGALLITMEIPIISRLMPHIQTRWLIATGFLLLTVALAYSHMLVPNVDYATLVKMRSAQSIAIGFLFVPITTLAYQTVPRELNNDASALLTMFRNVAGSIGISLSTAMIRERAQARMAHLSEHLSPFSQNYQDALQRAAHTISDLTGQPPAQALQTATGRLYETFVSQATILAYLDVFAMLAVFCLLCLPLSFFFSPVKAAGGAGGH</sequence>
<feature type="domain" description="Major facilitator superfamily (MFS) profile" evidence="9">
    <location>
        <begin position="25"/>
        <end position="524"/>
    </location>
</feature>
<dbReference type="Gene3D" id="1.20.1720.10">
    <property type="entry name" value="Multidrug resistance protein D"/>
    <property type="match status" value="1"/>
</dbReference>
<dbReference type="Gene3D" id="1.20.1250.20">
    <property type="entry name" value="MFS general substrate transporter like domains"/>
    <property type="match status" value="1"/>
</dbReference>
<feature type="transmembrane region" description="Helical" evidence="8">
    <location>
        <begin position="348"/>
        <end position="368"/>
    </location>
</feature>
<feature type="transmembrane region" description="Helical" evidence="8">
    <location>
        <begin position="316"/>
        <end position="336"/>
    </location>
</feature>
<keyword evidence="5 8" id="KW-0812">Transmembrane</keyword>
<feature type="transmembrane region" description="Helical" evidence="8">
    <location>
        <begin position="411"/>
        <end position="433"/>
    </location>
</feature>
<evidence type="ECO:0000256" key="7">
    <source>
        <dbReference type="ARBA" id="ARBA00023136"/>
    </source>
</evidence>
<comment type="similarity">
    <text evidence="2">Belongs to the major facilitator superfamily. EmrB family.</text>
</comment>
<dbReference type="Pfam" id="PF07690">
    <property type="entry name" value="MFS_1"/>
    <property type="match status" value="1"/>
</dbReference>
<feature type="transmembrane region" description="Helical" evidence="8">
    <location>
        <begin position="495"/>
        <end position="519"/>
    </location>
</feature>